<accession>A0A8S1LVU9</accession>
<proteinExistence type="predicted"/>
<dbReference type="SMART" id="SM00176">
    <property type="entry name" value="RAN"/>
    <property type="match status" value="1"/>
</dbReference>
<dbReference type="NCBIfam" id="TIGR00231">
    <property type="entry name" value="small_GTP"/>
    <property type="match status" value="1"/>
</dbReference>
<evidence type="ECO:0000313" key="4">
    <source>
        <dbReference type="Proteomes" id="UP000692954"/>
    </source>
</evidence>
<dbReference type="SMART" id="SM00175">
    <property type="entry name" value="RAB"/>
    <property type="match status" value="1"/>
</dbReference>
<comment type="caution">
    <text evidence="3">The sequence shown here is derived from an EMBL/GenBank/DDBJ whole genome shotgun (WGS) entry which is preliminary data.</text>
</comment>
<dbReference type="PROSITE" id="PS51419">
    <property type="entry name" value="RAB"/>
    <property type="match status" value="1"/>
</dbReference>
<keyword evidence="4" id="KW-1185">Reference proteome</keyword>
<dbReference type="InterPro" id="IPR005225">
    <property type="entry name" value="Small_GTP-bd"/>
</dbReference>
<dbReference type="Proteomes" id="UP000692954">
    <property type="component" value="Unassembled WGS sequence"/>
</dbReference>
<dbReference type="AlphaFoldDB" id="A0A8S1LVU9"/>
<protein>
    <submittedName>
        <fullName evidence="3">Uncharacterized protein</fullName>
    </submittedName>
</protein>
<dbReference type="CDD" id="cd00154">
    <property type="entry name" value="Rab"/>
    <property type="match status" value="1"/>
</dbReference>
<gene>
    <name evidence="3" type="ORF">PSON_ATCC_30995.1.T0300008</name>
</gene>
<reference evidence="3" key="1">
    <citation type="submission" date="2021-01" db="EMBL/GenBank/DDBJ databases">
        <authorList>
            <consortium name="Genoscope - CEA"/>
            <person name="William W."/>
        </authorList>
    </citation>
    <scope>NUCLEOTIDE SEQUENCE</scope>
</reference>
<dbReference type="EMBL" id="CAJJDN010000030">
    <property type="protein sequence ID" value="CAD8072868.1"/>
    <property type="molecule type" value="Genomic_DNA"/>
</dbReference>
<dbReference type="PANTHER" id="PTHR47977">
    <property type="entry name" value="RAS-RELATED PROTEIN RAB"/>
    <property type="match status" value="1"/>
</dbReference>
<sequence length="208" mass="23968">MDSAQFLCKVVLIGDSGVGKTSILNKRIYEKFTFHTTHTELGQMNSLKLKINGIDITLKLWDTAGQEKYRTITIQFYRETKGAFLVFDMTNHQSFDNIKFWAKQLRNHGGDDVKKVILANKCDLTDKLAVTEEEITDLAKQINANFFIVSAYNSENIIECFDFMAAELIKNCYKQQQESPNFQHKQLSQNTESFLDQKQKKKQNQGCC</sequence>
<evidence type="ECO:0000313" key="3">
    <source>
        <dbReference type="EMBL" id="CAD8072868.1"/>
    </source>
</evidence>
<dbReference type="SMART" id="SM00174">
    <property type="entry name" value="RHO"/>
    <property type="match status" value="1"/>
</dbReference>
<name>A0A8S1LVU9_9CILI</name>
<dbReference type="OrthoDB" id="289756at2759"/>
<dbReference type="GO" id="GO:0003924">
    <property type="term" value="F:GTPase activity"/>
    <property type="evidence" value="ECO:0007669"/>
    <property type="project" value="InterPro"/>
</dbReference>
<dbReference type="FunFam" id="3.40.50.300:FF:001329">
    <property type="entry name" value="Small GTP-binding protein, putative"/>
    <property type="match status" value="1"/>
</dbReference>
<dbReference type="Pfam" id="PF00071">
    <property type="entry name" value="Ras"/>
    <property type="match status" value="1"/>
</dbReference>
<dbReference type="PROSITE" id="PS51421">
    <property type="entry name" value="RAS"/>
    <property type="match status" value="1"/>
</dbReference>
<evidence type="ECO:0000256" key="1">
    <source>
        <dbReference type="ARBA" id="ARBA00022741"/>
    </source>
</evidence>
<dbReference type="InterPro" id="IPR050227">
    <property type="entry name" value="Rab"/>
</dbReference>
<keyword evidence="2" id="KW-0342">GTP-binding</keyword>
<keyword evidence="1" id="KW-0547">Nucleotide-binding</keyword>
<organism evidence="3 4">
    <name type="scientific">Paramecium sonneborni</name>
    <dbReference type="NCBI Taxonomy" id="65129"/>
    <lineage>
        <taxon>Eukaryota</taxon>
        <taxon>Sar</taxon>
        <taxon>Alveolata</taxon>
        <taxon>Ciliophora</taxon>
        <taxon>Intramacronucleata</taxon>
        <taxon>Oligohymenophorea</taxon>
        <taxon>Peniculida</taxon>
        <taxon>Parameciidae</taxon>
        <taxon>Paramecium</taxon>
    </lineage>
</organism>
<dbReference type="SMART" id="SM00173">
    <property type="entry name" value="RAS"/>
    <property type="match status" value="1"/>
</dbReference>
<evidence type="ECO:0000256" key="2">
    <source>
        <dbReference type="ARBA" id="ARBA00023134"/>
    </source>
</evidence>
<dbReference type="InterPro" id="IPR001806">
    <property type="entry name" value="Small_GTPase"/>
</dbReference>
<dbReference type="GO" id="GO:0005525">
    <property type="term" value="F:GTP binding"/>
    <property type="evidence" value="ECO:0007669"/>
    <property type="project" value="UniProtKB-KW"/>
</dbReference>